<gene>
    <name evidence="2" type="ORF">ABUH87_05080</name>
</gene>
<feature type="domain" description="DUF1254" evidence="1">
    <location>
        <begin position="221"/>
        <end position="302"/>
    </location>
</feature>
<reference evidence="2 3" key="1">
    <citation type="submission" date="2024-06" db="EMBL/GenBank/DDBJ databases">
        <title>Novosphingobium rhizovicinus M1R2S20.</title>
        <authorList>
            <person name="Sun J.-Q."/>
        </authorList>
    </citation>
    <scope>NUCLEOTIDE SEQUENCE [LARGE SCALE GENOMIC DNA]</scope>
    <source>
        <strain evidence="2 3">M1R2S20</strain>
    </source>
</reference>
<dbReference type="EMBL" id="JBFNXR010000021">
    <property type="protein sequence ID" value="MEW9854551.1"/>
    <property type="molecule type" value="Genomic_DNA"/>
</dbReference>
<name>A0ABV3R8Y9_9SPHN</name>
<accession>A0ABV3R8Y9</accession>
<dbReference type="Proteomes" id="UP001556118">
    <property type="component" value="Unassembled WGS sequence"/>
</dbReference>
<dbReference type="Pfam" id="PF06863">
    <property type="entry name" value="DUF1254"/>
    <property type="match status" value="1"/>
</dbReference>
<evidence type="ECO:0000259" key="1">
    <source>
        <dbReference type="Pfam" id="PF06863"/>
    </source>
</evidence>
<sequence>MTWEALNAAVTEARALIANRAPDPETAAEGESYITRVVAAGLSGAVLGHLLKEDGLGRPLPVYGGPNPDYLMRHAGIDPSRSYRLDGRINGSERLGIGLYKPGVAGGTPIEVGYISLSRTDCDSDGRFFLDLVSGDAADDKLAISPEARILLVRILHRDPDSEPARLRLSGAAPSPGLALMMGSNDAALGFVAHTLGVNVREYMRWTDAVQAHPNRLAGAPPELAEAVQGDPDTQYFLGSYDLADGEQLRVTMPAGISGYWSVHAYDYWFQYLQTPGVHDRNARADADGRVRLTIAPDGVQGGANAIDTLGRRKGSLICRVIGGCRVDPPAAEVQPAR</sequence>
<organism evidence="2 3">
    <name type="scientific">Novosphingobium rhizovicinum</name>
    <dbReference type="NCBI Taxonomy" id="3228928"/>
    <lineage>
        <taxon>Bacteria</taxon>
        <taxon>Pseudomonadati</taxon>
        <taxon>Pseudomonadota</taxon>
        <taxon>Alphaproteobacteria</taxon>
        <taxon>Sphingomonadales</taxon>
        <taxon>Sphingomonadaceae</taxon>
        <taxon>Novosphingobium</taxon>
    </lineage>
</organism>
<proteinExistence type="predicted"/>
<evidence type="ECO:0000313" key="3">
    <source>
        <dbReference type="Proteomes" id="UP001556118"/>
    </source>
</evidence>
<dbReference type="RefSeq" id="WP_367770621.1">
    <property type="nucleotide sequence ID" value="NZ_JBFNXR010000021.1"/>
</dbReference>
<dbReference type="InterPro" id="IPR010679">
    <property type="entry name" value="DUF1254"/>
</dbReference>
<comment type="caution">
    <text evidence="2">The sequence shown here is derived from an EMBL/GenBank/DDBJ whole genome shotgun (WGS) entry which is preliminary data.</text>
</comment>
<keyword evidence="3" id="KW-1185">Reference proteome</keyword>
<dbReference type="SUPFAM" id="SSF160935">
    <property type="entry name" value="VPA0735-like"/>
    <property type="match status" value="1"/>
</dbReference>
<protein>
    <submittedName>
        <fullName evidence="2">DUF1254 domain-containing protein</fullName>
    </submittedName>
</protein>
<evidence type="ECO:0000313" key="2">
    <source>
        <dbReference type="EMBL" id="MEW9854551.1"/>
    </source>
</evidence>